<dbReference type="SMART" id="SM00954">
    <property type="entry name" value="RelA_SpoT"/>
    <property type="match status" value="1"/>
</dbReference>
<dbReference type="InterPro" id="IPR007685">
    <property type="entry name" value="RelA_SpoT"/>
</dbReference>
<protein>
    <submittedName>
        <fullName evidence="4">GTP pyrophosphokinase family protein</fullName>
    </submittedName>
</protein>
<dbReference type="EMBL" id="CP031356">
    <property type="protein sequence ID" value="AXK45444.1"/>
    <property type="molecule type" value="Genomic_DNA"/>
</dbReference>
<dbReference type="Pfam" id="PF04607">
    <property type="entry name" value="RelA_SpoT"/>
    <property type="match status" value="1"/>
</dbReference>
<dbReference type="SUPFAM" id="SSF81301">
    <property type="entry name" value="Nucleotidyltransferase"/>
    <property type="match status" value="1"/>
</dbReference>
<dbReference type="EMBL" id="QSWH01000010">
    <property type="protein sequence ID" value="RRR21183.1"/>
    <property type="molecule type" value="Genomic_DNA"/>
</dbReference>
<dbReference type="InterPro" id="IPR043519">
    <property type="entry name" value="NT_sf"/>
</dbReference>
<keyword evidence="5" id="KW-1185">Reference proteome</keyword>
<feature type="domain" description="RelA/SpoT" evidence="2">
    <location>
        <begin position="86"/>
        <end position="209"/>
    </location>
</feature>
<evidence type="ECO:0000259" key="2">
    <source>
        <dbReference type="SMART" id="SM00954"/>
    </source>
</evidence>
<evidence type="ECO:0000313" key="4">
    <source>
        <dbReference type="EMBL" id="RRR21183.1"/>
    </source>
</evidence>
<proteinExistence type="predicted"/>
<dbReference type="Proteomes" id="UP000282185">
    <property type="component" value="Unassembled WGS sequence"/>
</dbReference>
<dbReference type="OrthoDB" id="9789634at2"/>
<sequence>MDAAPSPQEPPEHRVRELVTARTVGGVPTAAEQEEIAAGLQQVYEEFIALRMHYQFGIDEVLTKVEILRTEFEQMHDYSPIEHVRTRLKSVESLMEKALRTEGEMTVRAIRERIHDIAGIRITTSFVADAYWIADILSAQGDLEVLTVKDYIASPKPNGYRSLHLIVQVPVYLSTHVEQVPVELQIRTIAMDFWASTEHKLSYKYEKNLPPALRAELDDAARVAHELDARMERLRGEIRPQAAPGGGSGLFPGRTAPSQTPSGGTAAGGDRPTGPTPGGDAPDGPA</sequence>
<accession>A0A345YNE2</accession>
<dbReference type="AlphaFoldDB" id="A0A345YNE2"/>
<gene>
    <name evidence="3" type="ORF">DWV08_07330</name>
    <name evidence="4" type="ORF">DXU92_16015</name>
</gene>
<evidence type="ECO:0000313" key="3">
    <source>
        <dbReference type="EMBL" id="AXK45444.1"/>
    </source>
</evidence>
<dbReference type="KEGG" id="bsau:DWV08_07330"/>
<dbReference type="Proteomes" id="UP000254236">
    <property type="component" value="Chromosome"/>
</dbReference>
<name>A0A345YNE2_9MICO</name>
<feature type="region of interest" description="Disordered" evidence="1">
    <location>
        <begin position="235"/>
        <end position="286"/>
    </location>
</feature>
<feature type="compositionally biased region" description="Low complexity" evidence="1">
    <location>
        <begin position="268"/>
        <end position="286"/>
    </location>
</feature>
<evidence type="ECO:0000256" key="1">
    <source>
        <dbReference type="SAM" id="MobiDB-lite"/>
    </source>
</evidence>
<evidence type="ECO:0000313" key="5">
    <source>
        <dbReference type="Proteomes" id="UP000254236"/>
    </source>
</evidence>
<dbReference type="Gene3D" id="3.30.460.10">
    <property type="entry name" value="Beta Polymerase, domain 2"/>
    <property type="match status" value="1"/>
</dbReference>
<dbReference type="PANTHER" id="PTHR47837">
    <property type="entry name" value="GTP PYROPHOSPHOKINASE YJBM"/>
    <property type="match status" value="1"/>
</dbReference>
<dbReference type="CDD" id="cd05399">
    <property type="entry name" value="NT_Rel-Spo_like"/>
    <property type="match status" value="1"/>
</dbReference>
<dbReference type="RefSeq" id="WP_115413195.1">
    <property type="nucleotide sequence ID" value="NZ_CP031356.1"/>
</dbReference>
<dbReference type="Gene3D" id="1.10.287.860">
    <property type="entry name" value="Nucleotidyltransferase"/>
    <property type="match status" value="1"/>
</dbReference>
<reference evidence="4 6" key="2">
    <citation type="submission" date="2018-08" db="EMBL/GenBank/DDBJ databases">
        <title>Brachybacterium saurashtrense DSM 23186.</title>
        <authorList>
            <person name="Li Y."/>
        </authorList>
    </citation>
    <scope>NUCLEOTIDE SEQUENCE [LARGE SCALE GENOMIC DNA]</scope>
    <source>
        <strain evidence="4 6">DSM 23186</strain>
    </source>
</reference>
<dbReference type="InterPro" id="IPR052366">
    <property type="entry name" value="GTP_Pyrophosphokinase"/>
</dbReference>
<organism evidence="4 6">
    <name type="scientific">Brachybacterium saurashtrense</name>
    <dbReference type="NCBI Taxonomy" id="556288"/>
    <lineage>
        <taxon>Bacteria</taxon>
        <taxon>Bacillati</taxon>
        <taxon>Actinomycetota</taxon>
        <taxon>Actinomycetes</taxon>
        <taxon>Micrococcales</taxon>
        <taxon>Dermabacteraceae</taxon>
        <taxon>Brachybacterium</taxon>
    </lineage>
</organism>
<reference evidence="3 5" key="1">
    <citation type="submission" date="2018-07" db="EMBL/GenBank/DDBJ databases">
        <title>Brachybacterium saurashtrense DSM 23186 genome sequence.</title>
        <authorList>
            <person name="Guo L."/>
        </authorList>
    </citation>
    <scope>NUCLEOTIDE SEQUENCE [LARGE SCALE GENOMIC DNA]</scope>
    <source>
        <strain evidence="3 5">DSM 23186</strain>
    </source>
</reference>
<dbReference type="PANTHER" id="PTHR47837:SF2">
    <property type="entry name" value="GTP PYROPHOSPHOKINASE YWAC"/>
    <property type="match status" value="1"/>
</dbReference>
<evidence type="ECO:0000313" key="6">
    <source>
        <dbReference type="Proteomes" id="UP000282185"/>
    </source>
</evidence>
<dbReference type="GO" id="GO:0015969">
    <property type="term" value="P:guanosine tetraphosphate metabolic process"/>
    <property type="evidence" value="ECO:0007669"/>
    <property type="project" value="InterPro"/>
</dbReference>